<gene>
    <name evidence="1" type="ORF">FHS81_001857</name>
</gene>
<sequence length="71" mass="7488">MKKVDPIRMSDFHRPRAIAYAPGEAARQFRISAVLAGAIIMATAAVAAGTLSQPSYQAQAPATFVIDSQPS</sequence>
<evidence type="ECO:0000313" key="2">
    <source>
        <dbReference type="Proteomes" id="UP000537592"/>
    </source>
</evidence>
<organism evidence="1 2">
    <name type="scientific">Pseudochelatococcus contaminans</name>
    <dbReference type="NCBI Taxonomy" id="1538103"/>
    <lineage>
        <taxon>Bacteria</taxon>
        <taxon>Pseudomonadati</taxon>
        <taxon>Pseudomonadota</taxon>
        <taxon>Alphaproteobacteria</taxon>
        <taxon>Hyphomicrobiales</taxon>
        <taxon>Chelatococcaceae</taxon>
        <taxon>Pseudochelatococcus</taxon>
    </lineage>
</organism>
<dbReference type="EMBL" id="JACICC010000004">
    <property type="protein sequence ID" value="MBB3809769.1"/>
    <property type="molecule type" value="Genomic_DNA"/>
</dbReference>
<protein>
    <submittedName>
        <fullName evidence="1">Uncharacterized protein</fullName>
    </submittedName>
</protein>
<reference evidence="1 2" key="1">
    <citation type="submission" date="2020-08" db="EMBL/GenBank/DDBJ databases">
        <title>Genomic Encyclopedia of Type Strains, Phase IV (KMG-IV): sequencing the most valuable type-strain genomes for metagenomic binning, comparative biology and taxonomic classification.</title>
        <authorList>
            <person name="Goeker M."/>
        </authorList>
    </citation>
    <scope>NUCLEOTIDE SEQUENCE [LARGE SCALE GENOMIC DNA]</scope>
    <source>
        <strain evidence="1 2">DSM 28760</strain>
    </source>
</reference>
<keyword evidence="2" id="KW-1185">Reference proteome</keyword>
<accession>A0A7W5Z4W1</accession>
<name>A0A7W5Z4W1_9HYPH</name>
<dbReference type="RefSeq" id="WP_183752241.1">
    <property type="nucleotide sequence ID" value="NZ_JACICC010000004.1"/>
</dbReference>
<dbReference type="Proteomes" id="UP000537592">
    <property type="component" value="Unassembled WGS sequence"/>
</dbReference>
<comment type="caution">
    <text evidence="1">The sequence shown here is derived from an EMBL/GenBank/DDBJ whole genome shotgun (WGS) entry which is preliminary data.</text>
</comment>
<dbReference type="AlphaFoldDB" id="A0A7W5Z4W1"/>
<evidence type="ECO:0000313" key="1">
    <source>
        <dbReference type="EMBL" id="MBB3809769.1"/>
    </source>
</evidence>
<proteinExistence type="predicted"/>